<evidence type="ECO:0000313" key="2">
    <source>
        <dbReference type="EMBL" id="KQL45586.1"/>
    </source>
</evidence>
<evidence type="ECO:0000259" key="1">
    <source>
        <dbReference type="Pfam" id="PF13439"/>
    </source>
</evidence>
<dbReference type="InterPro" id="IPR028098">
    <property type="entry name" value="Glyco_trans_4-like_N"/>
</dbReference>
<proteinExistence type="predicted"/>
<accession>A0ABR5N4Q4</accession>
<dbReference type="RefSeq" id="WP_055744648.1">
    <property type="nucleotide sequence ID" value="NZ_LJJB01000010.1"/>
</dbReference>
<dbReference type="Gene3D" id="3.40.50.2000">
    <property type="entry name" value="Glycogen Phosphorylase B"/>
    <property type="match status" value="2"/>
</dbReference>
<feature type="domain" description="Glycosyltransferase subfamily 4-like N-terminal" evidence="1">
    <location>
        <begin position="25"/>
        <end position="156"/>
    </location>
</feature>
<keyword evidence="3" id="KW-1185">Reference proteome</keyword>
<comment type="caution">
    <text evidence="2">The sequence shown here is derived from an EMBL/GenBank/DDBJ whole genome shotgun (WGS) entry which is preliminary data.</text>
</comment>
<dbReference type="Pfam" id="PF13439">
    <property type="entry name" value="Glyco_transf_4"/>
    <property type="match status" value="1"/>
</dbReference>
<dbReference type="EMBL" id="LJJB01000010">
    <property type="protein sequence ID" value="KQL45586.1"/>
    <property type="molecule type" value="Genomic_DNA"/>
</dbReference>
<dbReference type="CDD" id="cd03794">
    <property type="entry name" value="GT4_WbuB-like"/>
    <property type="match status" value="1"/>
</dbReference>
<dbReference type="InterPro" id="IPR050194">
    <property type="entry name" value="Glycosyltransferase_grp1"/>
</dbReference>
<protein>
    <recommendedName>
        <fullName evidence="1">Glycosyltransferase subfamily 4-like N-terminal domain-containing protein</fullName>
    </recommendedName>
</protein>
<reference evidence="2 3" key="1">
    <citation type="submission" date="2015-09" db="EMBL/GenBank/DDBJ databases">
        <title>Genome sequencing project for genomic taxonomy and phylogenomics of Bacillus-like bacteria.</title>
        <authorList>
            <person name="Liu B."/>
            <person name="Wang J."/>
            <person name="Zhu Y."/>
            <person name="Liu G."/>
            <person name="Chen Q."/>
            <person name="Chen Z."/>
            <person name="Lan J."/>
            <person name="Che J."/>
            <person name="Ge C."/>
            <person name="Shi H."/>
            <person name="Pan Z."/>
            <person name="Liu X."/>
        </authorList>
    </citation>
    <scope>NUCLEOTIDE SEQUENCE [LARGE SCALE GENOMIC DNA]</scope>
    <source>
        <strain evidence="2 3">DSM 8552</strain>
    </source>
</reference>
<sequence>MLLPTKVCIFAPVHISTDVRVYQKEAKALASAGYSVVLLARKDEEQEGDAVQGQLIVEGVPRYKSRFQRFLLQPLMLRKILRTKASIIHLHNPDTLPLGFLLKLMGKTVIYDTHEDFTQRILMREWIPGKLRKVIAKAVGQLEAWAGRVFDASIATQVDVALRLGAKSIVLENAPITRGELIERAYAHSLEVPKAAEFRLIYVGTIGRTRGLLQMVKAMEYVNQIFPARLWLIGPVHDQAGMEEAKARSGWKHVDYMGSLPQERAFAYIIQSDVGLITIQDIGDHSKTSPNKIFEYQRFGIPFIASDFAAWRKKVGHVGSGVFVNQEDVMEITQMITLLHDLPQLAKEMGQKGMAFTVNEYNWEMESEKLIRLYQTLSETNQTWVRGVAQ</sequence>
<name>A0ABR5N4Q4_BRECH</name>
<dbReference type="PANTHER" id="PTHR45947:SF3">
    <property type="entry name" value="SULFOQUINOVOSYL TRANSFERASE SQD2"/>
    <property type="match status" value="1"/>
</dbReference>
<dbReference type="PANTHER" id="PTHR45947">
    <property type="entry name" value="SULFOQUINOVOSYL TRANSFERASE SQD2"/>
    <property type="match status" value="1"/>
</dbReference>
<evidence type="ECO:0000313" key="3">
    <source>
        <dbReference type="Proteomes" id="UP000051063"/>
    </source>
</evidence>
<dbReference type="SUPFAM" id="SSF53756">
    <property type="entry name" value="UDP-Glycosyltransferase/glycogen phosphorylase"/>
    <property type="match status" value="1"/>
</dbReference>
<dbReference type="Pfam" id="PF13692">
    <property type="entry name" value="Glyco_trans_1_4"/>
    <property type="match status" value="1"/>
</dbReference>
<dbReference type="Proteomes" id="UP000051063">
    <property type="component" value="Unassembled WGS sequence"/>
</dbReference>
<gene>
    <name evidence="2" type="ORF">AN963_11005</name>
</gene>
<organism evidence="2 3">
    <name type="scientific">Brevibacillus choshinensis</name>
    <dbReference type="NCBI Taxonomy" id="54911"/>
    <lineage>
        <taxon>Bacteria</taxon>
        <taxon>Bacillati</taxon>
        <taxon>Bacillota</taxon>
        <taxon>Bacilli</taxon>
        <taxon>Bacillales</taxon>
        <taxon>Paenibacillaceae</taxon>
        <taxon>Brevibacillus</taxon>
    </lineage>
</organism>